<dbReference type="InterPro" id="IPR050904">
    <property type="entry name" value="Adhesion/Biosynth-related"/>
</dbReference>
<evidence type="ECO:0000313" key="4">
    <source>
        <dbReference type="Proteomes" id="UP000326509"/>
    </source>
</evidence>
<sequence length="198" mass="22133">MNNKNIMSLKNLLSVALFLFVLNVSAQKYTNVEAVNTSKSFEGESFSSTKTFTQNVNSSDSFSVLSEILENEQLRNVIESEEMVTIFAPLDTSFSKLSDDENEAFMLDTDLQSQFLKMHTVPGRMDLASLKKAIEQNNGRAQLKTLAGTKLTAIANKRGEVFINDQYGNKAQILETNFYHKNGFFHIIDGVAAPTKKE</sequence>
<dbReference type="Proteomes" id="UP000326509">
    <property type="component" value="Unassembled WGS sequence"/>
</dbReference>
<gene>
    <name evidence="3" type="ORF">ULMA_30070</name>
</gene>
<feature type="domain" description="FAS1" evidence="2">
    <location>
        <begin position="49"/>
        <end position="192"/>
    </location>
</feature>
<dbReference type="GO" id="GO:0050839">
    <property type="term" value="F:cell adhesion molecule binding"/>
    <property type="evidence" value="ECO:0007669"/>
    <property type="project" value="TreeGrafter"/>
</dbReference>
<dbReference type="PANTHER" id="PTHR10900">
    <property type="entry name" value="PERIOSTIN-RELATED"/>
    <property type="match status" value="1"/>
</dbReference>
<dbReference type="PROSITE" id="PS50213">
    <property type="entry name" value="FAS1"/>
    <property type="match status" value="1"/>
</dbReference>
<dbReference type="Pfam" id="PF02469">
    <property type="entry name" value="Fasciclin"/>
    <property type="match status" value="1"/>
</dbReference>
<reference evidence="3 4" key="1">
    <citation type="submission" date="2019-08" db="EMBL/GenBank/DDBJ databases">
        <title>Draft genome sequence of Ulvibacter marinus type strain NBRC 109484.</title>
        <authorList>
            <person name="Kawano K."/>
            <person name="Ushijima N."/>
            <person name="Kihara M."/>
            <person name="Itoh H."/>
        </authorList>
    </citation>
    <scope>NUCLEOTIDE SEQUENCE [LARGE SCALE GENOMIC DNA]</scope>
    <source>
        <strain evidence="3 4">NBRC 109484</strain>
    </source>
</reference>
<dbReference type="AlphaFoldDB" id="A0A5J4ISE1"/>
<dbReference type="GO" id="GO:0030198">
    <property type="term" value="P:extracellular matrix organization"/>
    <property type="evidence" value="ECO:0007669"/>
    <property type="project" value="TreeGrafter"/>
</dbReference>
<dbReference type="SMART" id="SM00554">
    <property type="entry name" value="FAS1"/>
    <property type="match status" value="1"/>
</dbReference>
<dbReference type="InterPro" id="IPR000782">
    <property type="entry name" value="FAS1_domain"/>
</dbReference>
<feature type="signal peptide" evidence="1">
    <location>
        <begin position="1"/>
        <end position="26"/>
    </location>
</feature>
<name>A0A5J4ISE1_9FLAO</name>
<dbReference type="GO" id="GO:0005615">
    <property type="term" value="C:extracellular space"/>
    <property type="evidence" value="ECO:0007669"/>
    <property type="project" value="TreeGrafter"/>
</dbReference>
<organism evidence="3 4">
    <name type="scientific">Patiriisocius marinus</name>
    <dbReference type="NCBI Taxonomy" id="1397112"/>
    <lineage>
        <taxon>Bacteria</taxon>
        <taxon>Pseudomonadati</taxon>
        <taxon>Bacteroidota</taxon>
        <taxon>Flavobacteriia</taxon>
        <taxon>Flavobacteriales</taxon>
        <taxon>Flavobacteriaceae</taxon>
        <taxon>Patiriisocius</taxon>
    </lineage>
</organism>
<dbReference type="GO" id="GO:0007155">
    <property type="term" value="P:cell adhesion"/>
    <property type="evidence" value="ECO:0007669"/>
    <property type="project" value="TreeGrafter"/>
</dbReference>
<keyword evidence="4" id="KW-1185">Reference proteome</keyword>
<proteinExistence type="predicted"/>
<feature type="chain" id="PRO_5023898719" description="FAS1 domain-containing protein" evidence="1">
    <location>
        <begin position="27"/>
        <end position="198"/>
    </location>
</feature>
<dbReference type="InterPro" id="IPR036378">
    <property type="entry name" value="FAS1_dom_sf"/>
</dbReference>
<dbReference type="GO" id="GO:0031012">
    <property type="term" value="C:extracellular matrix"/>
    <property type="evidence" value="ECO:0007669"/>
    <property type="project" value="TreeGrafter"/>
</dbReference>
<dbReference type="PANTHER" id="PTHR10900:SF77">
    <property type="entry name" value="FI19380P1"/>
    <property type="match status" value="1"/>
</dbReference>
<accession>A0A5J4ISE1</accession>
<comment type="caution">
    <text evidence="3">The sequence shown here is derived from an EMBL/GenBank/DDBJ whole genome shotgun (WGS) entry which is preliminary data.</text>
</comment>
<protein>
    <recommendedName>
        <fullName evidence="2">FAS1 domain-containing protein</fullName>
    </recommendedName>
</protein>
<evidence type="ECO:0000259" key="2">
    <source>
        <dbReference type="PROSITE" id="PS50213"/>
    </source>
</evidence>
<dbReference type="EMBL" id="BKCG01000011">
    <property type="protein sequence ID" value="GER60899.1"/>
    <property type="molecule type" value="Genomic_DNA"/>
</dbReference>
<dbReference type="Gene3D" id="2.30.180.10">
    <property type="entry name" value="FAS1 domain"/>
    <property type="match status" value="1"/>
</dbReference>
<keyword evidence="1" id="KW-0732">Signal</keyword>
<dbReference type="SUPFAM" id="SSF82153">
    <property type="entry name" value="FAS1 domain"/>
    <property type="match status" value="1"/>
</dbReference>
<evidence type="ECO:0000313" key="3">
    <source>
        <dbReference type="EMBL" id="GER60899.1"/>
    </source>
</evidence>
<evidence type="ECO:0000256" key="1">
    <source>
        <dbReference type="SAM" id="SignalP"/>
    </source>
</evidence>